<comment type="caution">
    <text evidence="1">The sequence shown here is derived from an EMBL/GenBank/DDBJ whole genome shotgun (WGS) entry which is preliminary data.</text>
</comment>
<dbReference type="OrthoDB" id="8233735at2"/>
<sequence length="197" mass="21149">MPSEDSLADALNHFIPHSLGAIEALNIALRLQTDWGDAQPMKILINDELTIEGNSNAFTNAAIEAGVIHCRALLEFLGLTSASGRLQNLTHARRGDDIGIEHFENASGSLTHVSLAQVLSRYPGDAAEAEQALLSVFRIANKGLAHLTSSFLASSEDTRLLEIASRGIPALVVSYLYTPMDRPAPASQVSSRPRHAD</sequence>
<evidence type="ECO:0000313" key="1">
    <source>
        <dbReference type="EMBL" id="RON55134.1"/>
    </source>
</evidence>
<accession>A0A423KMM7</accession>
<dbReference type="EMBL" id="MOBP01000006">
    <property type="protein sequence ID" value="RON55134.1"/>
    <property type="molecule type" value="Genomic_DNA"/>
</dbReference>
<proteinExistence type="predicted"/>
<dbReference type="AlphaFoldDB" id="A0A423KMM7"/>
<protein>
    <submittedName>
        <fullName evidence="1">Uncharacterized protein</fullName>
    </submittedName>
</protein>
<organism evidence="1 2">
    <name type="scientific">Pseudomonas frederiksbergensis</name>
    <dbReference type="NCBI Taxonomy" id="104087"/>
    <lineage>
        <taxon>Bacteria</taxon>
        <taxon>Pseudomonadati</taxon>
        <taxon>Pseudomonadota</taxon>
        <taxon>Gammaproteobacteria</taxon>
        <taxon>Pseudomonadales</taxon>
        <taxon>Pseudomonadaceae</taxon>
        <taxon>Pseudomonas</taxon>
    </lineage>
</organism>
<gene>
    <name evidence="1" type="ORF">BK665_12530</name>
</gene>
<reference evidence="1 2" key="1">
    <citation type="submission" date="2016-10" db="EMBL/GenBank/DDBJ databases">
        <title>Comparative genome analysis of multiple Pseudomonas spp. focuses on biocontrol and plant growth promoting traits.</title>
        <authorList>
            <person name="Tao X.-Y."/>
            <person name="Taylor C.G."/>
        </authorList>
    </citation>
    <scope>NUCLEOTIDE SEQUENCE [LARGE SCALE GENOMIC DNA]</scope>
    <source>
        <strain evidence="1 2">39A2</strain>
    </source>
</reference>
<evidence type="ECO:0000313" key="2">
    <source>
        <dbReference type="Proteomes" id="UP000283627"/>
    </source>
</evidence>
<name>A0A423KMM7_9PSED</name>
<dbReference type="RefSeq" id="WP_123406176.1">
    <property type="nucleotide sequence ID" value="NZ_MOBP01000006.1"/>
</dbReference>
<dbReference type="Proteomes" id="UP000283627">
    <property type="component" value="Unassembled WGS sequence"/>
</dbReference>